<proteinExistence type="predicted"/>
<evidence type="ECO:0000313" key="2">
    <source>
        <dbReference type="RefSeq" id="XP_017775491.1"/>
    </source>
</evidence>
<dbReference type="PANTHER" id="PTHR12001">
    <property type="entry name" value="GERANYLGERANYL PYROPHOSPHATE SYNTHASE"/>
    <property type="match status" value="1"/>
</dbReference>
<dbReference type="SUPFAM" id="SSF48576">
    <property type="entry name" value="Terpenoid synthases"/>
    <property type="match status" value="2"/>
</dbReference>
<sequence>MLQMFTKFSRGVVLVRELRRCDVFVREINYFNVNNDWKKVTKEAENIVGYPTSFLNLRWILNDEFASLVGHFRKLIDTNHPLPQIAKDLFFKNDFPSFGLIILLISKAGGVKQIAKDMEMDRTAGIMHGQRVLAEVVEMIRMSFLIHNSVIAVDAKCADENNLNYGNKIALLTGDYLLSKCFHDLAQLNNSEVEELMSSSFRDCAECNFLGALPMKHLHQNNVNYFTESNISIGPYKLQDVLGSYRDEWIFRTILHSGNLLAKACKSSLIYGNHDVHLQNIAYLFGRNLTLAMQAKKDCEEILNASDKINLLSAPVMLYFQKQPQRYDDIQKISDQCDDIHSFKNEVLNCTVIEETREMSMDFAKKAAKNLDDFDDSESKESLLQMIEVLIRQDVKSYFQDAKYLKSKDIVKEAEKIVGYSPSFLNLRWLFSDEIANIAIYLRKLTGTNHPIMKVAKDCLLKNNRNPWGLIVLLVSKLGGLAVGTEVTERDITAGILREQRVLAEITEMMRTSVLIHKGIVLVDEGDESADVLKYGNKIALLSGDYLLSRCYSDLAGLKNQDVVLLFSSALRDLVESEFFKPLPAMPKELNDDMAEDVLESRNLEGVFGNAKNEWILRSLLSGGSLLAKACHGVLMLAGHEKDKQDIAYSFGRHLALGWQAGLEVEEFVYDGKVNVASVPVMLHLFKNPTFYETLMAMDLERIREDVRNGSGIEDAVVLKQEFLRKAIDDLRGFDDCNAKWALESIIVNSL</sequence>
<protein>
    <submittedName>
        <fullName evidence="2">Uncharacterized protein LOC108561886</fullName>
    </submittedName>
</protein>
<keyword evidence="1" id="KW-1185">Reference proteome</keyword>
<dbReference type="InterPro" id="IPR000092">
    <property type="entry name" value="Polyprenyl_synt"/>
</dbReference>
<name>A0ABM1MLP1_NICVS</name>
<dbReference type="PANTHER" id="PTHR12001:SF55">
    <property type="entry name" value="ALL TRANS-POLYPRENYL-DIPHOSPHATE SYNTHASE PDSS2"/>
    <property type="match status" value="1"/>
</dbReference>
<dbReference type="Gene3D" id="1.10.600.10">
    <property type="entry name" value="Farnesyl Diphosphate Synthase"/>
    <property type="match status" value="2"/>
</dbReference>
<dbReference type="InterPro" id="IPR008949">
    <property type="entry name" value="Isoprenoid_synthase_dom_sf"/>
</dbReference>
<dbReference type="RefSeq" id="XP_017775491.1">
    <property type="nucleotide sequence ID" value="XM_017920002.1"/>
</dbReference>
<dbReference type="GeneID" id="108561886"/>
<gene>
    <name evidence="2" type="primary">LOC108561886</name>
</gene>
<dbReference type="Proteomes" id="UP000695000">
    <property type="component" value="Unplaced"/>
</dbReference>
<reference evidence="2" key="1">
    <citation type="submission" date="2025-08" db="UniProtKB">
        <authorList>
            <consortium name="RefSeq"/>
        </authorList>
    </citation>
    <scope>IDENTIFICATION</scope>
    <source>
        <tissue evidence="2">Whole Larva</tissue>
    </source>
</reference>
<dbReference type="Pfam" id="PF00348">
    <property type="entry name" value="polyprenyl_synt"/>
    <property type="match status" value="2"/>
</dbReference>
<organism evidence="1 2">
    <name type="scientific">Nicrophorus vespilloides</name>
    <name type="common">Boreal carrion beetle</name>
    <dbReference type="NCBI Taxonomy" id="110193"/>
    <lineage>
        <taxon>Eukaryota</taxon>
        <taxon>Metazoa</taxon>
        <taxon>Ecdysozoa</taxon>
        <taxon>Arthropoda</taxon>
        <taxon>Hexapoda</taxon>
        <taxon>Insecta</taxon>
        <taxon>Pterygota</taxon>
        <taxon>Neoptera</taxon>
        <taxon>Endopterygota</taxon>
        <taxon>Coleoptera</taxon>
        <taxon>Polyphaga</taxon>
        <taxon>Staphyliniformia</taxon>
        <taxon>Silphidae</taxon>
        <taxon>Nicrophorinae</taxon>
        <taxon>Nicrophorus</taxon>
    </lineage>
</organism>
<evidence type="ECO:0000313" key="1">
    <source>
        <dbReference type="Proteomes" id="UP000695000"/>
    </source>
</evidence>
<accession>A0ABM1MLP1</accession>